<gene>
    <name evidence="1" type="ORF">MNB_SV-8-95</name>
</gene>
<evidence type="ECO:0008006" key="2">
    <source>
        <dbReference type="Google" id="ProtNLM"/>
    </source>
</evidence>
<dbReference type="AlphaFoldDB" id="A0A1W1C2W0"/>
<name>A0A1W1C2W0_9ZZZZ</name>
<organism evidence="1">
    <name type="scientific">hydrothermal vent metagenome</name>
    <dbReference type="NCBI Taxonomy" id="652676"/>
    <lineage>
        <taxon>unclassified sequences</taxon>
        <taxon>metagenomes</taxon>
        <taxon>ecological metagenomes</taxon>
    </lineage>
</organism>
<sequence>MSGLNFTWDEKKAKSNLLKHEVSFAEAQTVFEDVNARLILDPDHSESEERFILLGLSIKSKILTVVHCYRDDEENIRIISARKSTKAEAKKYKEFLL</sequence>
<dbReference type="Gene3D" id="3.10.450.530">
    <property type="entry name" value="Ribonuclease toxin, BrnT, of type II toxin-antitoxin system"/>
    <property type="match status" value="1"/>
</dbReference>
<protein>
    <recommendedName>
        <fullName evidence="2">COGs COG2929</fullName>
    </recommendedName>
</protein>
<evidence type="ECO:0000313" key="1">
    <source>
        <dbReference type="EMBL" id="SFV60178.1"/>
    </source>
</evidence>
<proteinExistence type="predicted"/>
<dbReference type="InterPro" id="IPR038573">
    <property type="entry name" value="BrnT_sf"/>
</dbReference>
<accession>A0A1W1C2W0</accession>
<dbReference type="InterPro" id="IPR007460">
    <property type="entry name" value="BrnT_toxin"/>
</dbReference>
<dbReference type="EMBL" id="FPHD01000053">
    <property type="protein sequence ID" value="SFV60178.1"/>
    <property type="molecule type" value="Genomic_DNA"/>
</dbReference>
<dbReference type="Pfam" id="PF04365">
    <property type="entry name" value="BrnT_toxin"/>
    <property type="match status" value="1"/>
</dbReference>
<reference evidence="1" key="1">
    <citation type="submission" date="2016-10" db="EMBL/GenBank/DDBJ databases">
        <authorList>
            <person name="de Groot N.N."/>
        </authorList>
    </citation>
    <scope>NUCLEOTIDE SEQUENCE</scope>
</reference>